<feature type="domain" description="NADH-quinone oxidoreductase subunit D" evidence="2">
    <location>
        <begin position="272"/>
        <end position="366"/>
    </location>
</feature>
<organism evidence="3 4">
    <name type="scientific">Pistricoccus aurantiacus</name>
    <dbReference type="NCBI Taxonomy" id="1883414"/>
    <lineage>
        <taxon>Bacteria</taxon>
        <taxon>Pseudomonadati</taxon>
        <taxon>Pseudomonadota</taxon>
        <taxon>Gammaproteobacteria</taxon>
        <taxon>Oceanospirillales</taxon>
        <taxon>Halomonadaceae</taxon>
        <taxon>Pistricoccus</taxon>
    </lineage>
</organism>
<dbReference type="GO" id="GO:0051287">
    <property type="term" value="F:NAD binding"/>
    <property type="evidence" value="ECO:0007669"/>
    <property type="project" value="InterPro"/>
</dbReference>
<dbReference type="RefSeq" id="WP_147182702.1">
    <property type="nucleotide sequence ID" value="NZ_CP042382.1"/>
</dbReference>
<dbReference type="Pfam" id="PF00346">
    <property type="entry name" value="Complex1_49kDa"/>
    <property type="match status" value="1"/>
</dbReference>
<evidence type="ECO:0000256" key="1">
    <source>
        <dbReference type="SAM" id="MobiDB-lite"/>
    </source>
</evidence>
<protein>
    <recommendedName>
        <fullName evidence="2">NADH-quinone oxidoreductase subunit D domain-containing protein</fullName>
    </recommendedName>
</protein>
<evidence type="ECO:0000259" key="2">
    <source>
        <dbReference type="Pfam" id="PF00346"/>
    </source>
</evidence>
<dbReference type="Gene3D" id="3.40.50.12280">
    <property type="match status" value="1"/>
</dbReference>
<dbReference type="AlphaFoldDB" id="A0A5B8SR73"/>
<feature type="region of interest" description="Disordered" evidence="1">
    <location>
        <begin position="120"/>
        <end position="140"/>
    </location>
</feature>
<dbReference type="SUPFAM" id="SSF56770">
    <property type="entry name" value="HydA/Nqo6-like"/>
    <property type="match status" value="1"/>
</dbReference>
<dbReference type="GO" id="GO:0048038">
    <property type="term" value="F:quinone binding"/>
    <property type="evidence" value="ECO:0007669"/>
    <property type="project" value="InterPro"/>
</dbReference>
<gene>
    <name evidence="3" type="ORF">FGL86_00145</name>
</gene>
<dbReference type="KEGG" id="paur:FGL86_00145"/>
<name>A0A5B8SR73_9GAMM</name>
<dbReference type="GO" id="GO:0016651">
    <property type="term" value="F:oxidoreductase activity, acting on NAD(P)H"/>
    <property type="evidence" value="ECO:0007669"/>
    <property type="project" value="InterPro"/>
</dbReference>
<dbReference type="EMBL" id="CP042382">
    <property type="protein sequence ID" value="QEA37633.1"/>
    <property type="molecule type" value="Genomic_DNA"/>
</dbReference>
<keyword evidence="4" id="KW-1185">Reference proteome</keyword>
<dbReference type="Gene3D" id="1.10.645.10">
    <property type="entry name" value="Cytochrome-c3 Hydrogenase, chain B"/>
    <property type="match status" value="1"/>
</dbReference>
<dbReference type="InterPro" id="IPR001135">
    <property type="entry name" value="NADH_Q_OxRdtase_suD"/>
</dbReference>
<dbReference type="Proteomes" id="UP000321272">
    <property type="component" value="Chromosome"/>
</dbReference>
<dbReference type="SUPFAM" id="SSF56762">
    <property type="entry name" value="HydB/Nqo4-like"/>
    <property type="match status" value="1"/>
</dbReference>
<proteinExistence type="predicted"/>
<accession>A0A5B8SR73</accession>
<dbReference type="InterPro" id="IPR029014">
    <property type="entry name" value="NiFe-Hase_large"/>
</dbReference>
<evidence type="ECO:0000313" key="3">
    <source>
        <dbReference type="EMBL" id="QEA37633.1"/>
    </source>
</evidence>
<reference evidence="3 4" key="1">
    <citation type="submission" date="2019-06" db="EMBL/GenBank/DDBJ databases">
        <title>Genome analyses of bacteria isolated from kimchi.</title>
        <authorList>
            <person name="Lee S."/>
            <person name="Ahn S."/>
            <person name="Roh S."/>
        </authorList>
    </citation>
    <scope>NUCLEOTIDE SEQUENCE [LARGE SCALE GENOMIC DNA]</scope>
    <source>
        <strain evidence="3 4">CBA4606</strain>
    </source>
</reference>
<evidence type="ECO:0000313" key="4">
    <source>
        <dbReference type="Proteomes" id="UP000321272"/>
    </source>
</evidence>
<sequence length="436" mass="47792">MAISWLTRLAARGPATVFPALGMRGEEAFYRLALDPRIKLVDSPRHASLLLVAGGVPPEMQESLRRIHDQLPAPFATLWYQSEPLLELQQADVARVDSLEALPDALVDAHRKTLCGELGASPRLLPDEPPNPWKGLGDDGHGGEGMMGGVPYGRPMAMPPTDDLRDGLALDILTFRLGPFFPLWPAGLEAEVTLQGDIVQQFAVQSSPFPRVLAPVFFEARERAVSIATLERERARYHLRVLFHALHLAGLEDLALDALRLAETCESAEISALEKRFKVLQGRLKRRGFLALHLPQRGALSKEQAESLGGFAARAAGIDQDARLDDEAYRRLDFSVITQQEGDTRTRWRQRLAEVAQSLRLVELAQKDNVVTANREVLETPRGAGGDELPRDASSLLADLLPGLEWGEALATVASLDLAAVSQWSDEAQEQEGEAA</sequence>
<dbReference type="OrthoDB" id="6178681at2"/>